<feature type="chain" id="PRO_5043656580" evidence="1">
    <location>
        <begin position="29"/>
        <end position="192"/>
    </location>
</feature>
<comment type="caution">
    <text evidence="2">The sequence shown here is derived from an EMBL/GenBank/DDBJ whole genome shotgun (WGS) entry which is preliminary data.</text>
</comment>
<sequence length="192" mass="21309">MKQVLIKYFPFALIILLLGSCIVDPDFADEPVIGYESIDNKPLYPGTPTGGDSVIFVVSYKDGDGDLGLNEQHKEEFKGQTVTVNGEEFSLELNFHIIVKKKNANGQYERIAFKDDAPFGGAFAPLKDKDDIDIKSPLEGEIRYVGLIDLILATDNEIQVGDELIFDIFIIDRARHVSNVITTDPVIVGQFD</sequence>
<evidence type="ECO:0000256" key="1">
    <source>
        <dbReference type="SAM" id="SignalP"/>
    </source>
</evidence>
<name>A0AAW9S9J5_9BACT</name>
<reference evidence="2 3" key="1">
    <citation type="submission" date="2024-04" db="EMBL/GenBank/DDBJ databases">
        <title>Novel genus in family Flammeovirgaceae.</title>
        <authorList>
            <person name="Nguyen T.H."/>
            <person name="Vuong T.Q."/>
            <person name="Le H."/>
            <person name="Kim S.-G."/>
        </authorList>
    </citation>
    <scope>NUCLEOTIDE SEQUENCE [LARGE SCALE GENOMIC DNA]</scope>
    <source>
        <strain evidence="2 3">JCM 23209</strain>
    </source>
</reference>
<dbReference type="PROSITE" id="PS51257">
    <property type="entry name" value="PROKAR_LIPOPROTEIN"/>
    <property type="match status" value="1"/>
</dbReference>
<evidence type="ECO:0000313" key="3">
    <source>
        <dbReference type="Proteomes" id="UP001403385"/>
    </source>
</evidence>
<evidence type="ECO:0000313" key="2">
    <source>
        <dbReference type="EMBL" id="MEN7549135.1"/>
    </source>
</evidence>
<dbReference type="RefSeq" id="WP_346821905.1">
    <property type="nucleotide sequence ID" value="NZ_JBDKWZ010000007.1"/>
</dbReference>
<proteinExistence type="predicted"/>
<organism evidence="2 3">
    <name type="scientific">Rapidithrix thailandica</name>
    <dbReference type="NCBI Taxonomy" id="413964"/>
    <lineage>
        <taxon>Bacteria</taxon>
        <taxon>Pseudomonadati</taxon>
        <taxon>Bacteroidota</taxon>
        <taxon>Cytophagia</taxon>
        <taxon>Cytophagales</taxon>
        <taxon>Flammeovirgaceae</taxon>
        <taxon>Rapidithrix</taxon>
    </lineage>
</organism>
<dbReference type="EMBL" id="JBDKWZ010000007">
    <property type="protein sequence ID" value="MEN7549135.1"/>
    <property type="molecule type" value="Genomic_DNA"/>
</dbReference>
<dbReference type="AlphaFoldDB" id="A0AAW9S9J5"/>
<keyword evidence="3" id="KW-1185">Reference proteome</keyword>
<dbReference type="Proteomes" id="UP001403385">
    <property type="component" value="Unassembled WGS sequence"/>
</dbReference>
<feature type="signal peptide" evidence="1">
    <location>
        <begin position="1"/>
        <end position="28"/>
    </location>
</feature>
<accession>A0AAW9S9J5</accession>
<keyword evidence="1" id="KW-0732">Signal</keyword>
<protein>
    <submittedName>
        <fullName evidence="2">Uncharacterized protein</fullName>
    </submittedName>
</protein>
<gene>
    <name evidence="2" type="ORF">AAG747_14525</name>
</gene>